<dbReference type="EMBL" id="LODT01000025">
    <property type="protein sequence ID" value="KYQ93837.1"/>
    <property type="molecule type" value="Genomic_DNA"/>
</dbReference>
<dbReference type="InterPro" id="IPR013000">
    <property type="entry name" value="Ribosomal_uL4_euk/arc_CS"/>
</dbReference>
<name>A0A151ZIU3_TIELA</name>
<keyword evidence="6" id="KW-1185">Reference proteome</keyword>
<dbReference type="InterPro" id="IPR002136">
    <property type="entry name" value="Ribosomal_uL4"/>
</dbReference>
<proteinExistence type="inferred from homology"/>
<evidence type="ECO:0000313" key="5">
    <source>
        <dbReference type="EMBL" id="KYQ93837.1"/>
    </source>
</evidence>
<dbReference type="PROSITE" id="PS00939">
    <property type="entry name" value="RIBOSOMAL_L1E"/>
    <property type="match status" value="1"/>
</dbReference>
<dbReference type="AlphaFoldDB" id="A0A151ZIU3"/>
<dbReference type="Gene3D" id="3.40.1370.10">
    <property type="match status" value="1"/>
</dbReference>
<dbReference type="FunCoup" id="A0A151ZIU3">
    <property type="interactions" value="601"/>
</dbReference>
<dbReference type="InParanoid" id="A0A151ZIU3"/>
<dbReference type="OMA" id="ALYGTWR"/>
<evidence type="ECO:0000256" key="2">
    <source>
        <dbReference type="ARBA" id="ARBA00022980"/>
    </source>
</evidence>
<evidence type="ECO:0000256" key="1">
    <source>
        <dbReference type="ARBA" id="ARBA00010528"/>
    </source>
</evidence>
<reference evidence="5 6" key="1">
    <citation type="submission" date="2015-12" db="EMBL/GenBank/DDBJ databases">
        <title>Dictyostelia acquired genes for synthesis and detection of signals that induce cell-type specialization by lateral gene transfer from prokaryotes.</title>
        <authorList>
            <person name="Gloeckner G."/>
            <person name="Schaap P."/>
        </authorList>
    </citation>
    <scope>NUCLEOTIDE SEQUENCE [LARGE SCALE GENOMIC DNA]</scope>
    <source>
        <strain evidence="5 6">TK</strain>
    </source>
</reference>
<dbReference type="GO" id="GO:0005840">
    <property type="term" value="C:ribosome"/>
    <property type="evidence" value="ECO:0007669"/>
    <property type="project" value="UniProtKB-KW"/>
</dbReference>
<comment type="similarity">
    <text evidence="1">Belongs to the universal ribosomal protein uL4 family.</text>
</comment>
<dbReference type="STRING" id="361077.A0A151ZIU3"/>
<organism evidence="5 6">
    <name type="scientific">Tieghemostelium lacteum</name>
    <name type="common">Slime mold</name>
    <name type="synonym">Dictyostelium lacteum</name>
    <dbReference type="NCBI Taxonomy" id="361077"/>
    <lineage>
        <taxon>Eukaryota</taxon>
        <taxon>Amoebozoa</taxon>
        <taxon>Evosea</taxon>
        <taxon>Eumycetozoa</taxon>
        <taxon>Dictyostelia</taxon>
        <taxon>Dictyosteliales</taxon>
        <taxon>Raperosteliaceae</taxon>
        <taxon>Tieghemostelium</taxon>
    </lineage>
</organism>
<dbReference type="Pfam" id="PF14374">
    <property type="entry name" value="Ribos_L4_asso_C"/>
    <property type="match status" value="1"/>
</dbReference>
<dbReference type="Pfam" id="PF00573">
    <property type="entry name" value="Ribosomal_L4"/>
    <property type="match status" value="1"/>
</dbReference>
<dbReference type="Proteomes" id="UP000076078">
    <property type="component" value="Unassembled WGS sequence"/>
</dbReference>
<keyword evidence="3" id="KW-0687">Ribonucleoprotein</keyword>
<feature type="domain" description="Large ribosomal subunit protein uL4 C-terminal" evidence="4">
    <location>
        <begin position="274"/>
        <end position="348"/>
    </location>
</feature>
<gene>
    <name evidence="5" type="ORF">DLAC_05235</name>
</gene>
<dbReference type="InterPro" id="IPR023574">
    <property type="entry name" value="Ribosomal_uL4_dom_sf"/>
</dbReference>
<dbReference type="GO" id="GO:0006412">
    <property type="term" value="P:translation"/>
    <property type="evidence" value="ECO:0007669"/>
    <property type="project" value="InterPro"/>
</dbReference>
<protein>
    <submittedName>
        <fullName evidence="5">60S ribosomal protein L4</fullName>
    </submittedName>
</protein>
<dbReference type="GO" id="GO:1990904">
    <property type="term" value="C:ribonucleoprotein complex"/>
    <property type="evidence" value="ECO:0007669"/>
    <property type="project" value="UniProtKB-KW"/>
</dbReference>
<dbReference type="FunFam" id="3.40.1370.10:FF:000002">
    <property type="entry name" value="60S ribosomal protein L4"/>
    <property type="match status" value="1"/>
</dbReference>
<dbReference type="OrthoDB" id="10259785at2759"/>
<comment type="caution">
    <text evidence="5">The sequence shown here is derived from an EMBL/GenBank/DDBJ whole genome shotgun (WGS) entry which is preliminary data.</text>
</comment>
<sequence>MNRPFVQVYDQENKVVGKVKLPAVLNTPIRPDLVNFVHTQLNKNDRQAYAPASYAGEQTSAESWGTGRAVSRIPRVPGSGTHRSGQGAFGNMCRGGRMFGPNKVWRRWNRKVNTNQKRFAVCSALAASAIPALVMARGHKINGIQEVPLVIANSAINELTKTAKAVTLLKAINAYTDVQRAIDSKHVRPGVGKSRNRRYRIRRGPLVVCAGKSKLSYAFRNLPGVEVANVSRLNLLKLAPGGHLGRFVIWTQEAFEQLDKVFGTVSKASQNKTSFRLPRPVMQNADVQRIVASDEIQSAVKASQVVVKRPTKAIKRSNPLKNLSAMIKLNPQASAVRRSAPITQPSKKAIGYLSKKNTTRQNFVKATLA</sequence>
<dbReference type="SUPFAM" id="SSF52166">
    <property type="entry name" value="Ribosomal protein L4"/>
    <property type="match status" value="1"/>
</dbReference>
<evidence type="ECO:0000256" key="3">
    <source>
        <dbReference type="ARBA" id="ARBA00023274"/>
    </source>
</evidence>
<accession>A0A151ZIU3</accession>
<dbReference type="PANTHER" id="PTHR19431">
    <property type="entry name" value="60S RIBOSOMAL PROTEIN L4"/>
    <property type="match status" value="1"/>
</dbReference>
<keyword evidence="2 5" id="KW-0689">Ribosomal protein</keyword>
<evidence type="ECO:0000259" key="4">
    <source>
        <dbReference type="Pfam" id="PF14374"/>
    </source>
</evidence>
<evidence type="ECO:0000313" key="6">
    <source>
        <dbReference type="Proteomes" id="UP000076078"/>
    </source>
</evidence>
<dbReference type="InterPro" id="IPR025755">
    <property type="entry name" value="Ribos_uL4_C_dom"/>
</dbReference>
<dbReference type="InterPro" id="IPR045240">
    <property type="entry name" value="Ribosomal_uL4_euk/arch"/>
</dbReference>
<dbReference type="GO" id="GO:0003735">
    <property type="term" value="F:structural constituent of ribosome"/>
    <property type="evidence" value="ECO:0007669"/>
    <property type="project" value="InterPro"/>
</dbReference>